<evidence type="ECO:0000313" key="1">
    <source>
        <dbReference type="EMBL" id="KAK1147067.1"/>
    </source>
</evidence>
<accession>A0ACC3B9I3</accession>
<keyword evidence="2" id="KW-1185">Reference proteome</keyword>
<evidence type="ECO:0000313" key="2">
    <source>
        <dbReference type="Proteomes" id="UP001177260"/>
    </source>
</evidence>
<name>A0ACC3B9I3_9EURO</name>
<sequence>MAMPRSLTPYTKKLARKTHRKSRLGCRNCKRRKIKVGGSTISAPGTMLKSFQPRYAQDTPSIESPNGSSSSDPTEDGYIYVSTTSSNFKPPTRAHGPSFASVEQRQQLSPPSQKIAKRPYQFTATDMALFHHLLTSKDLTAVQPRAQQQLCQLGFSHHYVLRLLLAFSGFNLVRKSDGDSCVQYMGAEKDYFAEADRHLEIAVQEVTALITQINLDNAPAMYASAVFIFLSSLAKGPETGEYFAFRDDGAAGYLGLFLGIRSIFELCKSDLTADIFAISGDQDPEQGASADSNPFDQGDPVIHNHEPYFDTLRELLTIHIPSSDPRSVSYHRMLDHLQHSIHAVLGPGPRLHGMSLFPDIFALLYRLPDDLVLDLQQRKPIALVLFSFFAVLLHQVDVVWFIRGWPQHIVKGIYCHLDVKYRQFIQWPISLIGIDDIGLGVNQSTELTSVSDSDQ</sequence>
<organism evidence="1 2">
    <name type="scientific">Aspergillus melleus</name>
    <dbReference type="NCBI Taxonomy" id="138277"/>
    <lineage>
        <taxon>Eukaryota</taxon>
        <taxon>Fungi</taxon>
        <taxon>Dikarya</taxon>
        <taxon>Ascomycota</taxon>
        <taxon>Pezizomycotina</taxon>
        <taxon>Eurotiomycetes</taxon>
        <taxon>Eurotiomycetidae</taxon>
        <taxon>Eurotiales</taxon>
        <taxon>Aspergillaceae</taxon>
        <taxon>Aspergillus</taxon>
        <taxon>Aspergillus subgen. Circumdati</taxon>
    </lineage>
</organism>
<dbReference type="EMBL" id="JAOPJF010000013">
    <property type="protein sequence ID" value="KAK1147067.1"/>
    <property type="molecule type" value="Genomic_DNA"/>
</dbReference>
<gene>
    <name evidence="1" type="primary">UPC2_1</name>
    <name evidence="1" type="ORF">N8T08_001806</name>
</gene>
<comment type="caution">
    <text evidence="1">The sequence shown here is derived from an EMBL/GenBank/DDBJ whole genome shotgun (WGS) entry which is preliminary data.</text>
</comment>
<protein>
    <submittedName>
        <fullName evidence="1">Transcription factor</fullName>
    </submittedName>
</protein>
<reference evidence="1 2" key="1">
    <citation type="journal article" date="2023" name="ACS Omega">
        <title>Identification of the Neoaspergillic Acid Biosynthesis Gene Cluster by Establishing an In Vitro CRISPR-Ribonucleoprotein Genetic System in Aspergillus melleus.</title>
        <authorList>
            <person name="Yuan B."/>
            <person name="Grau M.F."/>
            <person name="Murata R.M."/>
            <person name="Torok T."/>
            <person name="Venkateswaran K."/>
            <person name="Stajich J.E."/>
            <person name="Wang C.C.C."/>
        </authorList>
    </citation>
    <scope>NUCLEOTIDE SEQUENCE [LARGE SCALE GENOMIC DNA]</scope>
    <source>
        <strain evidence="1 2">IMV 1140</strain>
    </source>
</reference>
<proteinExistence type="predicted"/>
<dbReference type="Proteomes" id="UP001177260">
    <property type="component" value="Unassembled WGS sequence"/>
</dbReference>